<dbReference type="GO" id="GO:0005615">
    <property type="term" value="C:extracellular space"/>
    <property type="evidence" value="ECO:0007669"/>
    <property type="project" value="TreeGrafter"/>
</dbReference>
<evidence type="ECO:0000313" key="6">
    <source>
        <dbReference type="Proteomes" id="UP000694845"/>
    </source>
</evidence>
<sequence length="410" mass="46823">MDQVLALEWIKENIGAFGGDSNRITIFGESSGSVSVSFHILSERTKGLFQRAVMQSATMFTPWAYSDDKDMLRKQAFDIGEKVGCSTSESQALVDCMKEKDASALYVASAEIYLHCPAVVDGTFLVDTPANLYATDRYNHADLLLGTTKDEGTIGLTYSPLFWDYWYSKEPPTVSREAFDEILAGAYFPGGNNQQLQDAIRMKYIDWSQADNDDYDYFRSHVEYVTDSDFACPTDLVARFHFQGGDNVFLYQMTHVPTLSLYNLDGEGPGWLGSAHADDILFVFGYPFSYPNFTDEERSFSVEVMNFWTKFAKTGMPGTVTSGSTQRDFWPRFTVPELAYKELSLNLTTSRALKSDQCYFWNTYVPQLQTMLAEMDVAEREWKEAFSTWKYTDMADWRKEFTEYKTIRLN</sequence>
<evidence type="ECO:0000256" key="3">
    <source>
        <dbReference type="ARBA" id="ARBA00022801"/>
    </source>
</evidence>
<proteinExistence type="inferred from homology"/>
<dbReference type="InterPro" id="IPR002018">
    <property type="entry name" value="CarbesteraseB"/>
</dbReference>
<dbReference type="OMA" id="FRSHVEY"/>
<dbReference type="GO" id="GO:0019695">
    <property type="term" value="P:choline metabolic process"/>
    <property type="evidence" value="ECO:0007669"/>
    <property type="project" value="TreeGrafter"/>
</dbReference>
<dbReference type="OrthoDB" id="6423549at2759"/>
<dbReference type="Gene3D" id="3.40.50.1820">
    <property type="entry name" value="alpha/beta hydrolase"/>
    <property type="match status" value="1"/>
</dbReference>
<dbReference type="InterPro" id="IPR029058">
    <property type="entry name" value="AB_hydrolase_fold"/>
</dbReference>
<gene>
    <name evidence="7" type="primary">LOC110987287</name>
</gene>
<dbReference type="Proteomes" id="UP000694845">
    <property type="component" value="Unplaced"/>
</dbReference>
<evidence type="ECO:0000256" key="1">
    <source>
        <dbReference type="ARBA" id="ARBA00005964"/>
    </source>
</evidence>
<accession>A0A8B7ZQ73</accession>
<dbReference type="GO" id="GO:0006581">
    <property type="term" value="P:acetylcholine catabolic process"/>
    <property type="evidence" value="ECO:0007669"/>
    <property type="project" value="TreeGrafter"/>
</dbReference>
<dbReference type="Pfam" id="PF00135">
    <property type="entry name" value="COesterase"/>
    <property type="match status" value="1"/>
</dbReference>
<dbReference type="GO" id="GO:0003990">
    <property type="term" value="F:acetylcholinesterase activity"/>
    <property type="evidence" value="ECO:0007669"/>
    <property type="project" value="TreeGrafter"/>
</dbReference>
<keyword evidence="2" id="KW-0719">Serine esterase</keyword>
<name>A0A8B7ZQ73_ACAPL</name>
<dbReference type="InterPro" id="IPR019826">
    <property type="entry name" value="Carboxylesterase_B_AS"/>
</dbReference>
<dbReference type="AlphaFoldDB" id="A0A8B7ZQ73"/>
<keyword evidence="6" id="KW-1185">Reference proteome</keyword>
<evidence type="ECO:0000256" key="4">
    <source>
        <dbReference type="RuleBase" id="RU361235"/>
    </source>
</evidence>
<reference evidence="7" key="1">
    <citation type="submission" date="2025-08" db="UniProtKB">
        <authorList>
            <consortium name="RefSeq"/>
        </authorList>
    </citation>
    <scope>IDENTIFICATION</scope>
</reference>
<evidence type="ECO:0000256" key="2">
    <source>
        <dbReference type="ARBA" id="ARBA00022487"/>
    </source>
</evidence>
<feature type="domain" description="Carboxylesterase type B" evidence="5">
    <location>
        <begin position="1"/>
        <end position="361"/>
    </location>
</feature>
<dbReference type="PANTHER" id="PTHR43918">
    <property type="entry name" value="ACETYLCHOLINESTERASE"/>
    <property type="match status" value="1"/>
</dbReference>
<dbReference type="RefSeq" id="XP_022105576.1">
    <property type="nucleotide sequence ID" value="XM_022249884.1"/>
</dbReference>
<keyword evidence="3 4" id="KW-0378">Hydrolase</keyword>
<dbReference type="InterPro" id="IPR050654">
    <property type="entry name" value="AChE-related_enzymes"/>
</dbReference>
<dbReference type="SUPFAM" id="SSF53474">
    <property type="entry name" value="alpha/beta-Hydrolases"/>
    <property type="match status" value="1"/>
</dbReference>
<dbReference type="PROSITE" id="PS00122">
    <property type="entry name" value="CARBOXYLESTERASE_B_1"/>
    <property type="match status" value="1"/>
</dbReference>
<evidence type="ECO:0000259" key="5">
    <source>
        <dbReference type="Pfam" id="PF00135"/>
    </source>
</evidence>
<comment type="similarity">
    <text evidence="1 4">Belongs to the type-B carboxylesterase/lipase family.</text>
</comment>
<protein>
    <recommendedName>
        <fullName evidence="4">Carboxylic ester hydrolase</fullName>
        <ecNumber evidence="4">3.1.1.-</ecNumber>
    </recommendedName>
</protein>
<evidence type="ECO:0000313" key="7">
    <source>
        <dbReference type="RefSeq" id="XP_022105576.1"/>
    </source>
</evidence>
<dbReference type="GO" id="GO:0005886">
    <property type="term" value="C:plasma membrane"/>
    <property type="evidence" value="ECO:0007669"/>
    <property type="project" value="TreeGrafter"/>
</dbReference>
<dbReference type="GeneID" id="110987287"/>
<dbReference type="EC" id="3.1.1.-" evidence="4"/>
<organism evidence="6 7">
    <name type="scientific">Acanthaster planci</name>
    <name type="common">Crown-of-thorns starfish</name>
    <dbReference type="NCBI Taxonomy" id="133434"/>
    <lineage>
        <taxon>Eukaryota</taxon>
        <taxon>Metazoa</taxon>
        <taxon>Echinodermata</taxon>
        <taxon>Eleutherozoa</taxon>
        <taxon>Asterozoa</taxon>
        <taxon>Asteroidea</taxon>
        <taxon>Valvatacea</taxon>
        <taxon>Valvatida</taxon>
        <taxon>Acanthasteridae</taxon>
        <taxon>Acanthaster</taxon>
    </lineage>
</organism>
<dbReference type="KEGG" id="aplc:110987287"/>
<dbReference type="PANTHER" id="PTHR43918:SF4">
    <property type="entry name" value="CARBOXYLIC ESTER HYDROLASE"/>
    <property type="match status" value="1"/>
</dbReference>